<dbReference type="Gene3D" id="2.130.10.10">
    <property type="entry name" value="YVTN repeat-like/Quinoprotein amine dehydrogenase"/>
    <property type="match status" value="2"/>
</dbReference>
<reference evidence="3 4" key="1">
    <citation type="submission" date="2017-06" db="EMBL/GenBank/DDBJ databases">
        <authorList>
            <person name="Kim H.J."/>
            <person name="Triplett B.A."/>
        </authorList>
    </citation>
    <scope>NUCLEOTIDE SEQUENCE [LARGE SCALE GENOMIC DNA]</scope>
    <source>
        <strain evidence="3 4">DSM 44272</strain>
    </source>
</reference>
<sequence>MLEPHAHLPLTVGRRAVARTGWAATVLVALLSGCSSSQSGTAAEDPRTAEPGTLPSAHVHGVAIDPGDGTLRLATHEGLFEVGEGGELTAVGPVIDLMGFTVAGADHYLASGHPGLRVDLPQPVGLIETTDGGATWEPVSRQGQSDFHALTVSDAGILGYDGTLLRSADGRTWEQLQIPDEPHTLAAAPDDSNLLATTQQGLLRSADAGSSWSLVETAPLLQVVTWSGDGTTAVGVDPEGTVWTSTDGAGTWQQAARLGAAPHAVAAAPGDGGSQRIAVVTDNGLLQSTDAGKTFAVVLER</sequence>
<name>A0A238UTZ6_9ACTN</name>
<protein>
    <submittedName>
        <fullName evidence="3">Photosynthesis system II assembly factor YCF48</fullName>
    </submittedName>
</protein>
<dbReference type="EMBL" id="FZNO01000001">
    <property type="protein sequence ID" value="SNR25466.1"/>
    <property type="molecule type" value="Genomic_DNA"/>
</dbReference>
<gene>
    <name evidence="3" type="ORF">SAMN06272737_101359</name>
</gene>
<dbReference type="AlphaFoldDB" id="A0A238UTZ6"/>
<organism evidence="3 4">
    <name type="scientific">Blastococcus mobilis</name>
    <dbReference type="NCBI Taxonomy" id="1938746"/>
    <lineage>
        <taxon>Bacteria</taxon>
        <taxon>Bacillati</taxon>
        <taxon>Actinomycetota</taxon>
        <taxon>Actinomycetes</taxon>
        <taxon>Geodermatophilales</taxon>
        <taxon>Geodermatophilaceae</taxon>
        <taxon>Blastococcus</taxon>
    </lineage>
</organism>
<keyword evidence="4" id="KW-1185">Reference proteome</keyword>
<evidence type="ECO:0000256" key="1">
    <source>
        <dbReference type="SAM" id="MobiDB-lite"/>
    </source>
</evidence>
<dbReference type="InterPro" id="IPR028203">
    <property type="entry name" value="PSII_CF48-like_dom"/>
</dbReference>
<feature type="domain" description="Photosynthesis system II assembly factor Ycf48/Hcf136-like" evidence="2">
    <location>
        <begin position="126"/>
        <end position="257"/>
    </location>
</feature>
<evidence type="ECO:0000259" key="2">
    <source>
        <dbReference type="Pfam" id="PF14870"/>
    </source>
</evidence>
<evidence type="ECO:0000313" key="3">
    <source>
        <dbReference type="EMBL" id="SNR25466.1"/>
    </source>
</evidence>
<dbReference type="RefSeq" id="WP_254920333.1">
    <property type="nucleotide sequence ID" value="NZ_FZNO01000001.1"/>
</dbReference>
<evidence type="ECO:0000313" key="4">
    <source>
        <dbReference type="Proteomes" id="UP000198403"/>
    </source>
</evidence>
<dbReference type="NCBIfam" id="NF045728">
    <property type="entry name" value="glycosyl_F510_1955"/>
    <property type="match status" value="1"/>
</dbReference>
<dbReference type="Proteomes" id="UP000198403">
    <property type="component" value="Unassembled WGS sequence"/>
</dbReference>
<dbReference type="SUPFAM" id="SSF110296">
    <property type="entry name" value="Oligoxyloglucan reducing end-specific cellobiohydrolase"/>
    <property type="match status" value="1"/>
</dbReference>
<dbReference type="InterPro" id="IPR015943">
    <property type="entry name" value="WD40/YVTN_repeat-like_dom_sf"/>
</dbReference>
<accession>A0A238UTZ6</accession>
<proteinExistence type="predicted"/>
<dbReference type="InterPro" id="IPR054817">
    <property type="entry name" value="Glycosyl_F510_1955-like"/>
</dbReference>
<dbReference type="Pfam" id="PF14870">
    <property type="entry name" value="PSII_BNR"/>
    <property type="match status" value="1"/>
</dbReference>
<feature type="region of interest" description="Disordered" evidence="1">
    <location>
        <begin position="37"/>
        <end position="57"/>
    </location>
</feature>